<evidence type="ECO:0000313" key="2">
    <source>
        <dbReference type="Proteomes" id="UP000515165"/>
    </source>
</evidence>
<feature type="compositionally biased region" description="Pro residues" evidence="1">
    <location>
        <begin position="20"/>
        <end position="31"/>
    </location>
</feature>
<feature type="compositionally biased region" description="Low complexity" evidence="1">
    <location>
        <begin position="48"/>
        <end position="59"/>
    </location>
</feature>
<sequence length="234" mass="25023">MSSQGEMKTSSVVDCFHLPRAPPPPPPPAPPASSCELPAWAVAETSWPRSSPLLSPGPEESAHTDTKAAGESRGEANKRQSSENGDEGQTLLAIRQHSRPENANKNTETCSGSGSSEGKEKTKKDPPCQAALLEAWMATIGVTGVSRIQFAATKPEFHLSSVKIKCPQPGVHSWTALLADSVTQAVEDSSFFWCCQVQNVTSKVTRGGGKIMGKAYQMSAQLSLPQRTLHKDTR</sequence>
<evidence type="ECO:0000313" key="3">
    <source>
        <dbReference type="RefSeq" id="XP_035585195.1"/>
    </source>
</evidence>
<dbReference type="KEGG" id="zca:113922409"/>
<gene>
    <name evidence="3" type="primary">LOC113922409</name>
</gene>
<dbReference type="RefSeq" id="XP_035585195.1">
    <property type="nucleotide sequence ID" value="XM_035729302.1"/>
</dbReference>
<feature type="compositionally biased region" description="Basic and acidic residues" evidence="1">
    <location>
        <begin position="60"/>
        <end position="81"/>
    </location>
</feature>
<accession>A0A6P9FDB9</accession>
<dbReference type="Proteomes" id="UP000515165">
    <property type="component" value="Chromosome 9"/>
</dbReference>
<name>A0A6P9FDB9_ZALCA</name>
<organism evidence="2 3">
    <name type="scientific">Zalophus californianus</name>
    <name type="common">California sealion</name>
    <dbReference type="NCBI Taxonomy" id="9704"/>
    <lineage>
        <taxon>Eukaryota</taxon>
        <taxon>Metazoa</taxon>
        <taxon>Chordata</taxon>
        <taxon>Craniata</taxon>
        <taxon>Vertebrata</taxon>
        <taxon>Euteleostomi</taxon>
        <taxon>Mammalia</taxon>
        <taxon>Eutheria</taxon>
        <taxon>Laurasiatheria</taxon>
        <taxon>Carnivora</taxon>
        <taxon>Caniformia</taxon>
        <taxon>Pinnipedia</taxon>
        <taxon>Otariidae</taxon>
        <taxon>Zalophus</taxon>
    </lineage>
</organism>
<dbReference type="GeneID" id="113922409"/>
<dbReference type="AlphaFoldDB" id="A0A6P9FDB9"/>
<proteinExistence type="predicted"/>
<feature type="compositionally biased region" description="Polar residues" evidence="1">
    <location>
        <begin position="1"/>
        <end position="12"/>
    </location>
</feature>
<reference evidence="3" key="1">
    <citation type="submission" date="2025-08" db="UniProtKB">
        <authorList>
            <consortium name="RefSeq"/>
        </authorList>
    </citation>
    <scope>IDENTIFICATION</scope>
    <source>
        <tissue evidence="3">Blood</tissue>
    </source>
</reference>
<protein>
    <submittedName>
        <fullName evidence="3">Uncharacterized protein LOC113922409</fullName>
    </submittedName>
</protein>
<keyword evidence="2" id="KW-1185">Reference proteome</keyword>
<feature type="compositionally biased region" description="Low complexity" evidence="1">
    <location>
        <begin position="107"/>
        <end position="116"/>
    </location>
</feature>
<feature type="compositionally biased region" description="Basic and acidic residues" evidence="1">
    <location>
        <begin position="117"/>
        <end position="126"/>
    </location>
</feature>
<feature type="region of interest" description="Disordered" evidence="1">
    <location>
        <begin position="1"/>
        <end position="126"/>
    </location>
</feature>
<evidence type="ECO:0000256" key="1">
    <source>
        <dbReference type="SAM" id="MobiDB-lite"/>
    </source>
</evidence>